<dbReference type="Proteomes" id="UP000677228">
    <property type="component" value="Unassembled WGS sequence"/>
</dbReference>
<proteinExistence type="predicted"/>
<evidence type="ECO:0000313" key="3">
    <source>
        <dbReference type="EMBL" id="CAF4154873.1"/>
    </source>
</evidence>
<dbReference type="Gene3D" id="3.40.710.10">
    <property type="entry name" value="DD-peptidase/beta-lactamase superfamily"/>
    <property type="match status" value="1"/>
</dbReference>
<dbReference type="InterPro" id="IPR052907">
    <property type="entry name" value="Beta-lactamase/esterase"/>
</dbReference>
<dbReference type="EMBL" id="CAJNOK010022161">
    <property type="protein sequence ID" value="CAF1343714.1"/>
    <property type="molecule type" value="Genomic_DNA"/>
</dbReference>
<dbReference type="PANTHER" id="PTHR43319:SF3">
    <property type="entry name" value="BETA-LACTAMASE-RELATED DOMAIN-CONTAINING PROTEIN"/>
    <property type="match status" value="1"/>
</dbReference>
<sequence>MVHSKFECKQVLNDNNYNIDGTIENSNWEFVRDIFKSNFHDGLDIGASLAIYHNGKLVVDLWGGWFDKNKTKPYTNDTLQLVYSTSKGIVAVAVALCVQKGLIDYNELVTKYWPEYGQEGKENTTVADIMSHRAGLPHLGNSFTLDDILNWQTMTDALEKQQPLWKPGTAHGYHAVTFGWLAGELVRRVDPEKRTLRQFIRDEITKPTNTEFYIGYQL</sequence>
<dbReference type="InterPro" id="IPR012338">
    <property type="entry name" value="Beta-lactam/transpept-like"/>
</dbReference>
<evidence type="ECO:0000259" key="1">
    <source>
        <dbReference type="Pfam" id="PF00144"/>
    </source>
</evidence>
<protein>
    <recommendedName>
        <fullName evidence="1">Beta-lactamase-related domain-containing protein</fullName>
    </recommendedName>
</protein>
<dbReference type="EMBL" id="CAJOBA010043795">
    <property type="protein sequence ID" value="CAF4154873.1"/>
    <property type="molecule type" value="Genomic_DNA"/>
</dbReference>
<accession>A0A8S2F6K6</accession>
<dbReference type="Pfam" id="PF00144">
    <property type="entry name" value="Beta-lactamase"/>
    <property type="match status" value="1"/>
</dbReference>
<dbReference type="SUPFAM" id="SSF56601">
    <property type="entry name" value="beta-lactamase/transpeptidase-like"/>
    <property type="match status" value="1"/>
</dbReference>
<dbReference type="Proteomes" id="UP000682733">
    <property type="component" value="Unassembled WGS sequence"/>
</dbReference>
<dbReference type="AlphaFoldDB" id="A0A8S2F6K6"/>
<organism evidence="2 4">
    <name type="scientific">Didymodactylos carnosus</name>
    <dbReference type="NCBI Taxonomy" id="1234261"/>
    <lineage>
        <taxon>Eukaryota</taxon>
        <taxon>Metazoa</taxon>
        <taxon>Spiralia</taxon>
        <taxon>Gnathifera</taxon>
        <taxon>Rotifera</taxon>
        <taxon>Eurotatoria</taxon>
        <taxon>Bdelloidea</taxon>
        <taxon>Philodinida</taxon>
        <taxon>Philodinidae</taxon>
        <taxon>Didymodactylos</taxon>
    </lineage>
</organism>
<evidence type="ECO:0000313" key="2">
    <source>
        <dbReference type="EMBL" id="CAF1343714.1"/>
    </source>
</evidence>
<dbReference type="InterPro" id="IPR001466">
    <property type="entry name" value="Beta-lactam-related"/>
</dbReference>
<evidence type="ECO:0000313" key="4">
    <source>
        <dbReference type="Proteomes" id="UP000677228"/>
    </source>
</evidence>
<comment type="caution">
    <text evidence="2">The sequence shown here is derived from an EMBL/GenBank/DDBJ whole genome shotgun (WGS) entry which is preliminary data.</text>
</comment>
<gene>
    <name evidence="2" type="ORF">OVA965_LOCUS30467</name>
    <name evidence="3" type="ORF">TMI583_LOCUS31273</name>
</gene>
<name>A0A8S2F6K6_9BILA</name>
<dbReference type="PANTHER" id="PTHR43319">
    <property type="entry name" value="BETA-LACTAMASE-RELATED"/>
    <property type="match status" value="1"/>
</dbReference>
<reference evidence="2" key="1">
    <citation type="submission" date="2021-02" db="EMBL/GenBank/DDBJ databases">
        <authorList>
            <person name="Nowell W R."/>
        </authorList>
    </citation>
    <scope>NUCLEOTIDE SEQUENCE</scope>
</reference>
<feature type="domain" description="Beta-lactamase-related" evidence="1">
    <location>
        <begin position="37"/>
        <end position="213"/>
    </location>
</feature>